<protein>
    <recommendedName>
        <fullName evidence="4">PH domain-containing protein</fullName>
    </recommendedName>
</protein>
<accession>A0ABV3SVR3</accession>
<keyword evidence="1" id="KW-0812">Transmembrane</keyword>
<dbReference type="EMBL" id="JBFPJR010000001">
    <property type="protein sequence ID" value="MEX0426153.1"/>
    <property type="molecule type" value="Genomic_DNA"/>
</dbReference>
<dbReference type="RefSeq" id="WP_367990809.1">
    <property type="nucleotide sequence ID" value="NZ_JBFPJR010000001.1"/>
</dbReference>
<name>A0ABV3SVR3_9ACTN</name>
<keyword evidence="1" id="KW-1133">Transmembrane helix</keyword>
<keyword evidence="1" id="KW-0472">Membrane</keyword>
<sequence length="159" mass="17232">MTRTYPPETPAQEAVAEVILRAPIYIRVGGCALGIVGLIFALSGVPDVAGDPDASVLMILFGALVAFLGLSLPLSVVRVDSTRLIYWYGLRRRTLPADQIDDIRLGPGSGAFYNRITLHVIHGSKRLKLLGVQGPDTTRTRERLARTTEAMLHALEGAR</sequence>
<gene>
    <name evidence="2" type="ORF">AB3X52_00870</name>
</gene>
<keyword evidence="3" id="KW-1185">Reference proteome</keyword>
<evidence type="ECO:0000256" key="1">
    <source>
        <dbReference type="SAM" id="Phobius"/>
    </source>
</evidence>
<dbReference type="Proteomes" id="UP001556631">
    <property type="component" value="Unassembled WGS sequence"/>
</dbReference>
<evidence type="ECO:0008006" key="4">
    <source>
        <dbReference type="Google" id="ProtNLM"/>
    </source>
</evidence>
<proteinExistence type="predicted"/>
<feature type="transmembrane region" description="Helical" evidence="1">
    <location>
        <begin position="24"/>
        <end position="42"/>
    </location>
</feature>
<evidence type="ECO:0000313" key="2">
    <source>
        <dbReference type="EMBL" id="MEX0426153.1"/>
    </source>
</evidence>
<evidence type="ECO:0000313" key="3">
    <source>
        <dbReference type="Proteomes" id="UP001556631"/>
    </source>
</evidence>
<feature type="transmembrane region" description="Helical" evidence="1">
    <location>
        <begin position="54"/>
        <end position="77"/>
    </location>
</feature>
<reference evidence="2 3" key="1">
    <citation type="submission" date="2024-07" db="EMBL/GenBank/DDBJ databases">
        <authorList>
            <person name="Lee S."/>
            <person name="Kang M."/>
        </authorList>
    </citation>
    <scope>NUCLEOTIDE SEQUENCE [LARGE SCALE GENOMIC DNA]</scope>
    <source>
        <strain evidence="2 3">DS6</strain>
    </source>
</reference>
<organism evidence="2 3">
    <name type="scientific">Nocardioides eburneus</name>
    <dbReference type="NCBI Taxonomy" id="3231482"/>
    <lineage>
        <taxon>Bacteria</taxon>
        <taxon>Bacillati</taxon>
        <taxon>Actinomycetota</taxon>
        <taxon>Actinomycetes</taxon>
        <taxon>Propionibacteriales</taxon>
        <taxon>Nocardioidaceae</taxon>
        <taxon>Nocardioides</taxon>
    </lineage>
</organism>
<comment type="caution">
    <text evidence="2">The sequence shown here is derived from an EMBL/GenBank/DDBJ whole genome shotgun (WGS) entry which is preliminary data.</text>
</comment>